<sequence length="78" mass="8638">MATYTACYTKIEAGYMGQLLEWPEVITEGSTLEECRAMLLDAAQEMTRAYLETGQVPPQAQVLFEPLPVAMEKVSHVG</sequence>
<name>A0AB94IWU7_9BACT</name>
<dbReference type="Proteomes" id="UP000008957">
    <property type="component" value="Chromosome"/>
</dbReference>
<evidence type="ECO:0000313" key="1">
    <source>
        <dbReference type="EMBL" id="CBL28242.1"/>
    </source>
</evidence>
<dbReference type="AlphaFoldDB" id="A0AB94IWU7"/>
<dbReference type="Gene3D" id="3.30.160.250">
    <property type="match status" value="1"/>
</dbReference>
<reference evidence="1 2" key="2">
    <citation type="submission" date="2010-03" db="EMBL/GenBank/DDBJ databases">
        <authorList>
            <person name="Pajon A."/>
        </authorList>
    </citation>
    <scope>NUCLEOTIDE SEQUENCE [LARGE SCALE GENOMIC DNA]</scope>
    <source>
        <strain evidence="1 2">SGP1</strain>
    </source>
</reference>
<dbReference type="KEGG" id="sbr:SY1_10070"/>
<dbReference type="SUPFAM" id="SSF143100">
    <property type="entry name" value="TTHA1013/TTHA0281-like"/>
    <property type="match status" value="1"/>
</dbReference>
<keyword evidence="2" id="KW-1185">Reference proteome</keyword>
<evidence type="ECO:0000313" key="2">
    <source>
        <dbReference type="Proteomes" id="UP000008957"/>
    </source>
</evidence>
<dbReference type="InterPro" id="IPR035069">
    <property type="entry name" value="TTHA1013/TTHA0281-like"/>
</dbReference>
<gene>
    <name evidence="1" type="ORF">SY1_10070</name>
</gene>
<proteinExistence type="predicted"/>
<dbReference type="EMBL" id="FP929056">
    <property type="protein sequence ID" value="CBL28242.1"/>
    <property type="molecule type" value="Genomic_DNA"/>
</dbReference>
<reference evidence="2" key="1">
    <citation type="submission" date="2010-03" db="EMBL/GenBank/DDBJ databases">
        <title>The genome sequence of Synergistetes sp. SGP1.</title>
        <authorList>
            <consortium name="metaHIT consortium -- http://www.metahit.eu/"/>
            <person name="Pajon A."/>
            <person name="Turner K."/>
            <person name="Parkhill J."/>
            <person name="Wade W."/>
            <person name="Vartoukian S."/>
        </authorList>
    </citation>
    <scope>NUCLEOTIDE SEQUENCE [LARGE SCALE GENOMIC DNA]</scope>
    <source>
        <strain evidence="2">SGP1</strain>
    </source>
</reference>
<protein>
    <recommendedName>
        <fullName evidence="3">HicB-like antitoxin of toxin-antitoxin system domain-containing protein</fullName>
    </recommendedName>
</protein>
<evidence type="ECO:0008006" key="3">
    <source>
        <dbReference type="Google" id="ProtNLM"/>
    </source>
</evidence>
<organism evidence="1 2">
    <name type="scientific">Fretibacterium fastidiosum</name>
    <dbReference type="NCBI Taxonomy" id="651822"/>
    <lineage>
        <taxon>Bacteria</taxon>
        <taxon>Thermotogati</taxon>
        <taxon>Synergistota</taxon>
        <taxon>Synergistia</taxon>
        <taxon>Synergistales</taxon>
        <taxon>Aminobacteriaceae</taxon>
        <taxon>Fretibacterium</taxon>
    </lineage>
</organism>
<dbReference type="RefSeq" id="WP_015556389.1">
    <property type="nucleotide sequence ID" value="NC_021038.1"/>
</dbReference>
<accession>A0AB94IWU7</accession>